<dbReference type="OrthoDB" id="255848at2"/>
<dbReference type="STRING" id="595434.RISK_002659"/>
<dbReference type="Pfam" id="PF07963">
    <property type="entry name" value="N_methyl"/>
    <property type="match status" value="1"/>
</dbReference>
<evidence type="ECO:0000313" key="4">
    <source>
        <dbReference type="EMBL" id="KLU05296.1"/>
    </source>
</evidence>
<dbReference type="PROSITE" id="PS00409">
    <property type="entry name" value="PROKAR_NTER_METHYL"/>
    <property type="match status" value="1"/>
</dbReference>
<name>A0A0J1BFL3_RHOIS</name>
<dbReference type="InterPro" id="IPR012902">
    <property type="entry name" value="N_methyl_site"/>
</dbReference>
<dbReference type="PANTHER" id="PTHR30093:SF2">
    <property type="entry name" value="TYPE II SECRETION SYSTEM PROTEIN H"/>
    <property type="match status" value="1"/>
</dbReference>
<dbReference type="Proteomes" id="UP000036367">
    <property type="component" value="Unassembled WGS sequence"/>
</dbReference>
<comment type="caution">
    <text evidence="4">The sequence shown here is derived from an EMBL/GenBank/DDBJ whole genome shotgun (WGS) entry which is preliminary data.</text>
</comment>
<dbReference type="Pfam" id="PF07596">
    <property type="entry name" value="SBP_bac_10"/>
    <property type="match status" value="1"/>
</dbReference>
<keyword evidence="2" id="KW-0472">Membrane</keyword>
<dbReference type="PATRIC" id="fig|595434.4.peg.2530"/>
<dbReference type="NCBIfam" id="TIGR02532">
    <property type="entry name" value="IV_pilin_GFxxxE"/>
    <property type="match status" value="1"/>
</dbReference>
<protein>
    <recommendedName>
        <fullName evidence="3">DUF1559 domain-containing protein</fullName>
    </recommendedName>
</protein>
<dbReference type="InterPro" id="IPR027558">
    <property type="entry name" value="Pre_pil_HX9DG_C"/>
</dbReference>
<dbReference type="PANTHER" id="PTHR30093">
    <property type="entry name" value="GENERAL SECRETION PATHWAY PROTEIN G"/>
    <property type="match status" value="1"/>
</dbReference>
<keyword evidence="5" id="KW-1185">Reference proteome</keyword>
<dbReference type="Gene3D" id="3.30.700.10">
    <property type="entry name" value="Glycoprotein, Type 4 Pilin"/>
    <property type="match status" value="1"/>
</dbReference>
<dbReference type="RefSeq" id="WP_053061140.1">
    <property type="nucleotide sequence ID" value="NZ_LECT01000020.1"/>
</dbReference>
<dbReference type="AlphaFoldDB" id="A0A0J1BFL3"/>
<evidence type="ECO:0000313" key="5">
    <source>
        <dbReference type="Proteomes" id="UP000036367"/>
    </source>
</evidence>
<feature type="domain" description="DUF1559" evidence="3">
    <location>
        <begin position="56"/>
        <end position="350"/>
    </location>
</feature>
<dbReference type="NCBIfam" id="TIGR04294">
    <property type="entry name" value="pre_pil_HX9DG"/>
    <property type="match status" value="1"/>
</dbReference>
<sequence>MELRLRQATRGSDAGSGAKRTGRDGGNQAQGFTLVELLVVIAIIGILVGLLLPAVQSAREAARRMQCSNNLKQMSLAALNFESTYKKLPEGPLDGAMNAITTDDAPNSAGYPKNGTCCRAATRTGWSTQYKILPFLEGNNIYELARDDPPYWPNVANNAGEDDVAQALVSTYYCPSRRSPKGYGSARFGRVDYAGCAGFYSGRPDSTIDYIPEAPLGAPAVSTRSKTNGGLEPSKGGAIVWPGEGDKRTLAGILDGTSNTIIFSEKSLHTSQHGRDGGDNERWNNAGWDECVLRWHFPPKHDRQTVAPLPPQSYDAFTNWNRYFGAAHASGLNAAFVDGSVRFFSYNVDATLWKNLCVCDDGEIIGGESL</sequence>
<dbReference type="SUPFAM" id="SSF54523">
    <property type="entry name" value="Pili subunits"/>
    <property type="match status" value="1"/>
</dbReference>
<keyword evidence="2" id="KW-1133">Transmembrane helix</keyword>
<dbReference type="EMBL" id="LECT01000020">
    <property type="protein sequence ID" value="KLU05296.1"/>
    <property type="molecule type" value="Genomic_DNA"/>
</dbReference>
<feature type="region of interest" description="Disordered" evidence="1">
    <location>
        <begin position="1"/>
        <end position="25"/>
    </location>
</feature>
<accession>A0A0J1BFL3</accession>
<organism evidence="4 5">
    <name type="scientific">Rhodopirellula islandica</name>
    <dbReference type="NCBI Taxonomy" id="595434"/>
    <lineage>
        <taxon>Bacteria</taxon>
        <taxon>Pseudomonadati</taxon>
        <taxon>Planctomycetota</taxon>
        <taxon>Planctomycetia</taxon>
        <taxon>Pirellulales</taxon>
        <taxon>Pirellulaceae</taxon>
        <taxon>Rhodopirellula</taxon>
    </lineage>
</organism>
<feature type="transmembrane region" description="Helical" evidence="2">
    <location>
        <begin position="32"/>
        <end position="55"/>
    </location>
</feature>
<keyword evidence="2" id="KW-0812">Transmembrane</keyword>
<reference evidence="4" key="1">
    <citation type="submission" date="2015-05" db="EMBL/GenBank/DDBJ databases">
        <title>Permanent draft genome of Rhodopirellula islandicus K833.</title>
        <authorList>
            <person name="Kizina J."/>
            <person name="Richter M."/>
            <person name="Glockner F.O."/>
            <person name="Harder J."/>
        </authorList>
    </citation>
    <scope>NUCLEOTIDE SEQUENCE [LARGE SCALE GENOMIC DNA]</scope>
    <source>
        <strain evidence="4">K833</strain>
    </source>
</reference>
<dbReference type="InterPro" id="IPR045584">
    <property type="entry name" value="Pilin-like"/>
</dbReference>
<gene>
    <name evidence="4" type="ORF">RISK_002659</name>
</gene>
<evidence type="ECO:0000256" key="2">
    <source>
        <dbReference type="SAM" id="Phobius"/>
    </source>
</evidence>
<evidence type="ECO:0000259" key="3">
    <source>
        <dbReference type="Pfam" id="PF07596"/>
    </source>
</evidence>
<evidence type="ECO:0000256" key="1">
    <source>
        <dbReference type="SAM" id="MobiDB-lite"/>
    </source>
</evidence>
<proteinExistence type="predicted"/>
<dbReference type="InterPro" id="IPR011453">
    <property type="entry name" value="DUF1559"/>
</dbReference>